<dbReference type="Gene3D" id="3.40.50.720">
    <property type="entry name" value="NAD(P)-binding Rossmann-like Domain"/>
    <property type="match status" value="1"/>
</dbReference>
<dbReference type="SUPFAM" id="SSF48179">
    <property type="entry name" value="6-phosphogluconate dehydrogenase C-terminal domain-like"/>
    <property type="match status" value="1"/>
</dbReference>
<dbReference type="InterPro" id="IPR006115">
    <property type="entry name" value="6PGDH_NADP-bd"/>
</dbReference>
<accession>A0ABX2ZYZ3</accession>
<sequence>MDIGFIGLGKMGMPMAHHLLDSDYTLHIYNRTQSKCVEFVKKGALSMSTPALLASSVDVVILMVTDDDAVKSIIFGENGIVNDKNFNCKVIIDHSTISPDCSLSMHQQLKEIGISYLDAPVSGAPVGARKAELTTYVGGEKETFELVKDIISQYSDKIHYMGDAGKGQATKVCNQVMVLNTMLSACEALKLAKLQGLDIHKLLSAFRGNLFDSKIWRIYTESTFL</sequence>
<dbReference type="InterPro" id="IPR029154">
    <property type="entry name" value="HIBADH-like_NADP-bd"/>
</dbReference>
<evidence type="ECO:0008006" key="7">
    <source>
        <dbReference type="Google" id="ProtNLM"/>
    </source>
</evidence>
<comment type="caution">
    <text evidence="5">The sequence shown here is derived from an EMBL/GenBank/DDBJ whole genome shotgun (WGS) entry which is preliminary data.</text>
</comment>
<proteinExistence type="inferred from homology"/>
<dbReference type="Pfam" id="PF14833">
    <property type="entry name" value="NAD_binding_11"/>
    <property type="match status" value="1"/>
</dbReference>
<protein>
    <recommendedName>
        <fullName evidence="7">6-phosphogluconate dehydrogenase</fullName>
    </recommendedName>
</protein>
<dbReference type="Proteomes" id="UP000094329">
    <property type="component" value="Unassembled WGS sequence"/>
</dbReference>
<organism evidence="5 6">
    <name type="scientific">Piscirickettsia litoralis</name>
    <dbReference type="NCBI Taxonomy" id="1891921"/>
    <lineage>
        <taxon>Bacteria</taxon>
        <taxon>Pseudomonadati</taxon>
        <taxon>Pseudomonadota</taxon>
        <taxon>Gammaproteobacteria</taxon>
        <taxon>Thiotrichales</taxon>
        <taxon>Piscirickettsiaceae</taxon>
        <taxon>Piscirickettsia</taxon>
    </lineage>
</organism>
<keyword evidence="6" id="KW-1185">Reference proteome</keyword>
<gene>
    <name evidence="5" type="ORF">BGC07_15095</name>
</gene>
<dbReference type="InterPro" id="IPR002204">
    <property type="entry name" value="3-OH-isobutyrate_DH-rel_CS"/>
</dbReference>
<evidence type="ECO:0000256" key="2">
    <source>
        <dbReference type="ARBA" id="ARBA00023002"/>
    </source>
</evidence>
<dbReference type="RefSeq" id="WP_069313913.1">
    <property type="nucleotide sequence ID" value="NZ_MDTU01000002.1"/>
</dbReference>
<evidence type="ECO:0000313" key="6">
    <source>
        <dbReference type="Proteomes" id="UP000094329"/>
    </source>
</evidence>
<dbReference type="InterPro" id="IPR013328">
    <property type="entry name" value="6PGD_dom2"/>
</dbReference>
<dbReference type="Gene3D" id="1.10.1040.10">
    <property type="entry name" value="N-(1-d-carboxylethyl)-l-norvaline Dehydrogenase, domain 2"/>
    <property type="match status" value="1"/>
</dbReference>
<evidence type="ECO:0000313" key="5">
    <source>
        <dbReference type="EMBL" id="ODN41448.1"/>
    </source>
</evidence>
<reference evidence="5 6" key="1">
    <citation type="submission" date="2016-08" db="EMBL/GenBank/DDBJ databases">
        <title>Draft genome sequence of Candidatus Piscirickettsia litoralis, from seawater.</title>
        <authorList>
            <person name="Wan X."/>
            <person name="Lee A.J."/>
            <person name="Hou S."/>
            <person name="Donachie S.P."/>
        </authorList>
    </citation>
    <scope>NUCLEOTIDE SEQUENCE [LARGE SCALE GENOMIC DNA]</scope>
    <source>
        <strain evidence="5 6">Y2</strain>
    </source>
</reference>
<dbReference type="EMBL" id="MDTU01000002">
    <property type="protein sequence ID" value="ODN41448.1"/>
    <property type="molecule type" value="Genomic_DNA"/>
</dbReference>
<evidence type="ECO:0000256" key="1">
    <source>
        <dbReference type="ARBA" id="ARBA00009080"/>
    </source>
</evidence>
<evidence type="ECO:0000259" key="4">
    <source>
        <dbReference type="Pfam" id="PF14833"/>
    </source>
</evidence>
<dbReference type="Pfam" id="PF03446">
    <property type="entry name" value="NAD_binding_2"/>
    <property type="match status" value="1"/>
</dbReference>
<feature type="domain" description="6-phosphogluconate dehydrogenase NADP-binding" evidence="3">
    <location>
        <begin position="2"/>
        <end position="162"/>
    </location>
</feature>
<name>A0ABX2ZYZ3_9GAMM</name>
<dbReference type="PANTHER" id="PTHR43060">
    <property type="entry name" value="3-HYDROXYISOBUTYRATE DEHYDROGENASE-LIKE 1, MITOCHONDRIAL-RELATED"/>
    <property type="match status" value="1"/>
</dbReference>
<dbReference type="PROSITE" id="PS00895">
    <property type="entry name" value="3_HYDROXYISOBUT_DH"/>
    <property type="match status" value="1"/>
</dbReference>
<evidence type="ECO:0000259" key="3">
    <source>
        <dbReference type="Pfam" id="PF03446"/>
    </source>
</evidence>
<keyword evidence="2" id="KW-0560">Oxidoreductase</keyword>
<dbReference type="SUPFAM" id="SSF51735">
    <property type="entry name" value="NAD(P)-binding Rossmann-fold domains"/>
    <property type="match status" value="1"/>
</dbReference>
<dbReference type="InterPro" id="IPR008927">
    <property type="entry name" value="6-PGluconate_DH-like_C_sf"/>
</dbReference>
<feature type="domain" description="3-hydroxyisobutyrate dehydrogenase-like NAD-binding" evidence="4">
    <location>
        <begin position="165"/>
        <end position="209"/>
    </location>
</feature>
<dbReference type="InterPro" id="IPR036291">
    <property type="entry name" value="NAD(P)-bd_dom_sf"/>
</dbReference>
<dbReference type="PANTHER" id="PTHR43060:SF15">
    <property type="entry name" value="3-HYDROXYISOBUTYRATE DEHYDROGENASE-LIKE 1, MITOCHONDRIAL-RELATED"/>
    <property type="match status" value="1"/>
</dbReference>
<comment type="similarity">
    <text evidence="1">Belongs to the HIBADH-related family.</text>
</comment>